<reference evidence="1" key="1">
    <citation type="journal article" date="2014" name="Front. Microbiol.">
        <title>High frequency of phylogenetically diverse reductive dehalogenase-homologous genes in deep subseafloor sedimentary metagenomes.</title>
        <authorList>
            <person name="Kawai M."/>
            <person name="Futagami T."/>
            <person name="Toyoda A."/>
            <person name="Takaki Y."/>
            <person name="Nishi S."/>
            <person name="Hori S."/>
            <person name="Arai W."/>
            <person name="Tsubouchi T."/>
            <person name="Morono Y."/>
            <person name="Uchiyama I."/>
            <person name="Ito T."/>
            <person name="Fujiyama A."/>
            <person name="Inagaki F."/>
            <person name="Takami H."/>
        </authorList>
    </citation>
    <scope>NUCLEOTIDE SEQUENCE</scope>
    <source>
        <strain evidence="1">Expedition CK06-06</strain>
    </source>
</reference>
<dbReference type="AlphaFoldDB" id="X0TZ59"/>
<dbReference type="EMBL" id="BARS01013713">
    <property type="protein sequence ID" value="GAF98878.1"/>
    <property type="molecule type" value="Genomic_DNA"/>
</dbReference>
<accession>X0TZ59</accession>
<protein>
    <submittedName>
        <fullName evidence="1">Uncharacterized protein</fullName>
    </submittedName>
</protein>
<proteinExistence type="predicted"/>
<feature type="non-terminal residue" evidence="1">
    <location>
        <position position="102"/>
    </location>
</feature>
<sequence>MGKKRLLWREEKGFQILSEHPWWSNNRVGQEMVRLGICKDRGYLNKRIWKEQHPEGKKVISEPWCQMMLRKHKDDVETWNKYYRNSDSEPGGIFEDKPKDSN</sequence>
<gene>
    <name evidence="1" type="ORF">S01H1_23627</name>
</gene>
<name>X0TZ59_9ZZZZ</name>
<evidence type="ECO:0000313" key="1">
    <source>
        <dbReference type="EMBL" id="GAF98878.1"/>
    </source>
</evidence>
<comment type="caution">
    <text evidence="1">The sequence shown here is derived from an EMBL/GenBank/DDBJ whole genome shotgun (WGS) entry which is preliminary data.</text>
</comment>
<organism evidence="1">
    <name type="scientific">marine sediment metagenome</name>
    <dbReference type="NCBI Taxonomy" id="412755"/>
    <lineage>
        <taxon>unclassified sequences</taxon>
        <taxon>metagenomes</taxon>
        <taxon>ecological metagenomes</taxon>
    </lineage>
</organism>